<feature type="transmembrane region" description="Helical" evidence="2">
    <location>
        <begin position="60"/>
        <end position="76"/>
    </location>
</feature>
<dbReference type="Proteomes" id="UP000245711">
    <property type="component" value="Chromosome"/>
</dbReference>
<keyword evidence="2" id="KW-0472">Membrane</keyword>
<proteinExistence type="predicted"/>
<organism evidence="5 6">
    <name type="scientific">Rhodococcus oxybenzonivorans</name>
    <dbReference type="NCBI Taxonomy" id="1990687"/>
    <lineage>
        <taxon>Bacteria</taxon>
        <taxon>Bacillati</taxon>
        <taxon>Actinomycetota</taxon>
        <taxon>Actinomycetes</taxon>
        <taxon>Mycobacteriales</taxon>
        <taxon>Nocardiaceae</taxon>
        <taxon>Rhodococcus</taxon>
    </lineage>
</organism>
<evidence type="ECO:0000259" key="3">
    <source>
        <dbReference type="Pfam" id="PF01757"/>
    </source>
</evidence>
<feature type="domain" description="SGNH" evidence="4">
    <location>
        <begin position="522"/>
        <end position="743"/>
    </location>
</feature>
<dbReference type="InterPro" id="IPR043968">
    <property type="entry name" value="SGNH"/>
</dbReference>
<reference evidence="5 6" key="1">
    <citation type="submission" date="2017-05" db="EMBL/GenBank/DDBJ databases">
        <title>Isolation of Rhodococcus sp. S2-17 biodegrading of BP-3.</title>
        <authorList>
            <person name="Lee Y."/>
            <person name="Kim K.H."/>
            <person name="Chun B.H."/>
            <person name="Jung H.S."/>
            <person name="Jeon C.O."/>
        </authorList>
    </citation>
    <scope>NUCLEOTIDE SEQUENCE [LARGE SCALE GENOMIC DNA]</scope>
    <source>
        <strain evidence="5 6">S2-17</strain>
    </source>
</reference>
<evidence type="ECO:0000259" key="4">
    <source>
        <dbReference type="Pfam" id="PF19040"/>
    </source>
</evidence>
<feature type="transmembrane region" description="Helical" evidence="2">
    <location>
        <begin position="378"/>
        <end position="396"/>
    </location>
</feature>
<dbReference type="PANTHER" id="PTHR23028:SF53">
    <property type="entry name" value="ACYL_TRANSF_3 DOMAIN-CONTAINING PROTEIN"/>
    <property type="match status" value="1"/>
</dbReference>
<protein>
    <submittedName>
        <fullName evidence="5">Acyltransferase</fullName>
    </submittedName>
</protein>
<dbReference type="PANTHER" id="PTHR23028">
    <property type="entry name" value="ACETYLTRANSFERASE"/>
    <property type="match status" value="1"/>
</dbReference>
<keyword evidence="6" id="KW-1185">Reference proteome</keyword>
<feature type="transmembrane region" description="Helical" evidence="2">
    <location>
        <begin position="417"/>
        <end position="437"/>
    </location>
</feature>
<dbReference type="GO" id="GO:0009103">
    <property type="term" value="P:lipopolysaccharide biosynthetic process"/>
    <property type="evidence" value="ECO:0007669"/>
    <property type="project" value="TreeGrafter"/>
</dbReference>
<dbReference type="InterPro" id="IPR002656">
    <property type="entry name" value="Acyl_transf_3_dom"/>
</dbReference>
<gene>
    <name evidence="5" type="ORF">CBI38_29465</name>
</gene>
<feature type="transmembrane region" description="Helical" evidence="2">
    <location>
        <begin position="226"/>
        <end position="247"/>
    </location>
</feature>
<feature type="region of interest" description="Disordered" evidence="1">
    <location>
        <begin position="21"/>
        <end position="53"/>
    </location>
</feature>
<dbReference type="InterPro" id="IPR050879">
    <property type="entry name" value="Acyltransferase_3"/>
</dbReference>
<feature type="compositionally biased region" description="Basic and acidic residues" evidence="1">
    <location>
        <begin position="37"/>
        <end position="48"/>
    </location>
</feature>
<name>A0A2S2C2E9_9NOCA</name>
<dbReference type="KEGG" id="roz:CBI38_29465"/>
<dbReference type="Pfam" id="PF01757">
    <property type="entry name" value="Acyl_transf_3"/>
    <property type="match status" value="1"/>
</dbReference>
<accession>A0A2S2C2E9</accession>
<sequence length="754" mass="79833">MTGATGIRGWLRERTDGRVNIVETPERRRGAGRHRPDRGATERPDNRRAPGTGFRTDIEGLRAVAVLAVVLFHAGVPGLDGGFVGVDVFFVVSGFLITGLLWRDVTATGNVRLARFYAARARRLLPAGVTVLVVTAVGAAMLLPPLQARAVLGDGIASALYVGNYRLALQGTDYLSADTPPSPFQHYWSLGVEEQFYLLWPALIIGTVWLVRRARRRADGEASPSVWPFLFGLALVTAVSFAISMAWTSTLPPWAYFSLPSRAWELAAGGLVALSVPLWRRLPALPAAVAGWAGLVLILLGCFALDETTPYPGTAALLPVLGTVLVIGAGCAEPRLGAARGLSLAPMRAIGRVSYSWYLWHWPVLLLLPPLLGHSLSLFDRLAAVALSGGLAVLTLRFIENPARFAAPLRRSDTRSLALGGAVTVLAVCAALVLLVLRPMPVGQGAAAEALTVTAPEVTAVPTVDPHDAAVQQVTAQVAAAVAHSAELRAVPSNLTPPLADAPADKPAVFNNGCVRSWLEVGLEDCVSGDPASATTVALVGDSHAAMWHPAFEPVAEQRHWRLTTMGKVTCPLMELPITSPYLGRAYSECEQWRGEVTARLQAERPQLIVVSMSRRYGGDFGFTTYDQAWIDGVTRMVAQLRSTGAAVLVLGPIPDPRSTVPTCLSGHLDDATACSPPHGAAVNSAGIAAEAAATAAGGGQYADLTSLFCTPDRCPVIVGNDLVYRDDNHLTLGHAQNLAPVVGALADRALARR</sequence>
<feature type="transmembrane region" description="Helical" evidence="2">
    <location>
        <begin position="259"/>
        <end position="278"/>
    </location>
</feature>
<evidence type="ECO:0000256" key="1">
    <source>
        <dbReference type="SAM" id="MobiDB-lite"/>
    </source>
</evidence>
<keyword evidence="5" id="KW-0012">Acyltransferase</keyword>
<dbReference type="EMBL" id="CP021354">
    <property type="protein sequence ID" value="AWK75067.1"/>
    <property type="molecule type" value="Genomic_DNA"/>
</dbReference>
<keyword evidence="2" id="KW-0812">Transmembrane</keyword>
<dbReference type="Pfam" id="PF19040">
    <property type="entry name" value="SGNH"/>
    <property type="match status" value="1"/>
</dbReference>
<evidence type="ECO:0000313" key="5">
    <source>
        <dbReference type="EMBL" id="AWK75067.1"/>
    </source>
</evidence>
<dbReference type="GO" id="GO:0016020">
    <property type="term" value="C:membrane"/>
    <property type="evidence" value="ECO:0007669"/>
    <property type="project" value="TreeGrafter"/>
</dbReference>
<evidence type="ECO:0000313" key="6">
    <source>
        <dbReference type="Proteomes" id="UP000245711"/>
    </source>
</evidence>
<feature type="transmembrane region" description="Helical" evidence="2">
    <location>
        <begin position="196"/>
        <end position="214"/>
    </location>
</feature>
<feature type="transmembrane region" description="Helical" evidence="2">
    <location>
        <begin position="82"/>
        <end position="102"/>
    </location>
</feature>
<feature type="domain" description="Acyltransferase 3" evidence="3">
    <location>
        <begin position="57"/>
        <end position="388"/>
    </location>
</feature>
<dbReference type="AlphaFoldDB" id="A0A2S2C2E9"/>
<feature type="transmembrane region" description="Helical" evidence="2">
    <location>
        <begin position="285"/>
        <end position="305"/>
    </location>
</feature>
<keyword evidence="5" id="KW-0808">Transferase</keyword>
<feature type="transmembrane region" description="Helical" evidence="2">
    <location>
        <begin position="311"/>
        <end position="332"/>
    </location>
</feature>
<dbReference type="GO" id="GO:0016747">
    <property type="term" value="F:acyltransferase activity, transferring groups other than amino-acyl groups"/>
    <property type="evidence" value="ECO:0007669"/>
    <property type="project" value="InterPro"/>
</dbReference>
<keyword evidence="2" id="KW-1133">Transmembrane helix</keyword>
<evidence type="ECO:0000256" key="2">
    <source>
        <dbReference type="SAM" id="Phobius"/>
    </source>
</evidence>
<feature type="transmembrane region" description="Helical" evidence="2">
    <location>
        <begin position="353"/>
        <end position="372"/>
    </location>
</feature>
<feature type="transmembrane region" description="Helical" evidence="2">
    <location>
        <begin position="123"/>
        <end position="143"/>
    </location>
</feature>